<dbReference type="Proteomes" id="UP000192578">
    <property type="component" value="Unassembled WGS sequence"/>
</dbReference>
<keyword evidence="2" id="KW-1185">Reference proteome</keyword>
<evidence type="ECO:0000313" key="1">
    <source>
        <dbReference type="EMBL" id="OWA55349.1"/>
    </source>
</evidence>
<organism evidence="1 2">
    <name type="scientific">Hypsibius exemplaris</name>
    <name type="common">Freshwater tardigrade</name>
    <dbReference type="NCBI Taxonomy" id="2072580"/>
    <lineage>
        <taxon>Eukaryota</taxon>
        <taxon>Metazoa</taxon>
        <taxon>Ecdysozoa</taxon>
        <taxon>Tardigrada</taxon>
        <taxon>Eutardigrada</taxon>
        <taxon>Parachela</taxon>
        <taxon>Hypsibioidea</taxon>
        <taxon>Hypsibiidae</taxon>
        <taxon>Hypsibius</taxon>
    </lineage>
</organism>
<dbReference type="AlphaFoldDB" id="A0A9X6NLF3"/>
<evidence type="ECO:0000313" key="2">
    <source>
        <dbReference type="Proteomes" id="UP000192578"/>
    </source>
</evidence>
<accession>A0A9X6NLF3</accession>
<gene>
    <name evidence="1" type="ORF">BV898_19733</name>
</gene>
<dbReference type="EMBL" id="MTYJ01000683">
    <property type="protein sequence ID" value="OWA55349.1"/>
    <property type="molecule type" value="Genomic_DNA"/>
</dbReference>
<protein>
    <submittedName>
        <fullName evidence="1">Uncharacterized protein</fullName>
    </submittedName>
</protein>
<reference evidence="2" key="1">
    <citation type="submission" date="2017-01" db="EMBL/GenBank/DDBJ databases">
        <title>Comparative genomics of anhydrobiosis in the tardigrade Hypsibius dujardini.</title>
        <authorList>
            <person name="Yoshida Y."/>
            <person name="Koutsovoulos G."/>
            <person name="Laetsch D."/>
            <person name="Stevens L."/>
            <person name="Kumar S."/>
            <person name="Horikawa D."/>
            <person name="Ishino K."/>
            <person name="Komine S."/>
            <person name="Tomita M."/>
            <person name="Blaxter M."/>
            <person name="Arakawa K."/>
        </authorList>
    </citation>
    <scope>NUCLEOTIDE SEQUENCE [LARGE SCALE GENOMIC DNA]</scope>
    <source>
        <strain evidence="2">Z151</strain>
    </source>
</reference>
<name>A0A9X6NLF3_HYPEX</name>
<sequence length="235" mass="25410">MAVFVFMTCSQAGAQNVFDLQQSVPEANFTCIFHEDSDTAFLALDLDDSLFLQTSDGQPPLNCSVIQVIAVTATDPVDLPGGARDSIPANSVGIALKNDEVPSVANLLYITEIALVVKLERKRKRKQKGFFFYSKRNLPIEVEPYTGGVVYKAQYYTGLAPQDNGLTFSLVATSGAVRQQYSVQCTDFFGALSNPVTFWVGLIEKSGMVSCTRTLIALVISVGLFGMLKGPVGSE</sequence>
<proteinExistence type="predicted"/>
<comment type="caution">
    <text evidence="1">The sequence shown here is derived from an EMBL/GenBank/DDBJ whole genome shotgun (WGS) entry which is preliminary data.</text>
</comment>